<dbReference type="OrthoDB" id="1523510at2"/>
<dbReference type="AlphaFoldDB" id="A0A2H3NK77"/>
<keyword evidence="1" id="KW-0175">Coiled coil</keyword>
<gene>
    <name evidence="4" type="ORF">CRI93_10260</name>
</gene>
<keyword evidence="3" id="KW-1133">Transmembrane helix</keyword>
<feature type="region of interest" description="Disordered" evidence="2">
    <location>
        <begin position="254"/>
        <end position="303"/>
    </location>
</feature>
<evidence type="ECO:0000313" key="4">
    <source>
        <dbReference type="EMBL" id="PEN06201.1"/>
    </source>
</evidence>
<keyword evidence="3" id="KW-0812">Transmembrane</keyword>
<accession>A0A2H3NK77</accession>
<evidence type="ECO:0000256" key="2">
    <source>
        <dbReference type="SAM" id="MobiDB-lite"/>
    </source>
</evidence>
<proteinExistence type="predicted"/>
<evidence type="ECO:0000256" key="3">
    <source>
        <dbReference type="SAM" id="Phobius"/>
    </source>
</evidence>
<keyword evidence="5" id="KW-1185">Reference proteome</keyword>
<feature type="transmembrane region" description="Helical" evidence="3">
    <location>
        <begin position="12"/>
        <end position="32"/>
    </location>
</feature>
<organism evidence="4 5">
    <name type="scientific">Longimonas halophila</name>
    <dbReference type="NCBI Taxonomy" id="1469170"/>
    <lineage>
        <taxon>Bacteria</taxon>
        <taxon>Pseudomonadati</taxon>
        <taxon>Rhodothermota</taxon>
        <taxon>Rhodothermia</taxon>
        <taxon>Rhodothermales</taxon>
        <taxon>Salisaetaceae</taxon>
        <taxon>Longimonas</taxon>
    </lineage>
</organism>
<feature type="compositionally biased region" description="Acidic residues" evidence="2">
    <location>
        <begin position="259"/>
        <end position="279"/>
    </location>
</feature>
<dbReference type="RefSeq" id="WP_098062547.1">
    <property type="nucleotide sequence ID" value="NZ_PDEP01000009.1"/>
</dbReference>
<name>A0A2H3NK77_9BACT</name>
<protein>
    <submittedName>
        <fullName evidence="4">Uncharacterized protein</fullName>
    </submittedName>
</protein>
<keyword evidence="3" id="KW-0472">Membrane</keyword>
<evidence type="ECO:0000313" key="5">
    <source>
        <dbReference type="Proteomes" id="UP000221024"/>
    </source>
</evidence>
<evidence type="ECO:0000256" key="1">
    <source>
        <dbReference type="SAM" id="Coils"/>
    </source>
</evidence>
<dbReference type="EMBL" id="PDEP01000009">
    <property type="protein sequence ID" value="PEN06201.1"/>
    <property type="molecule type" value="Genomic_DNA"/>
</dbReference>
<dbReference type="Proteomes" id="UP000221024">
    <property type="component" value="Unassembled WGS sequence"/>
</dbReference>
<reference evidence="4 5" key="1">
    <citation type="submission" date="2017-10" db="EMBL/GenBank/DDBJ databases">
        <title>Draft genome of Longimonas halophila.</title>
        <authorList>
            <person name="Goh K.M."/>
            <person name="Shamsir M.S."/>
            <person name="Lim S.W."/>
        </authorList>
    </citation>
    <scope>NUCLEOTIDE SEQUENCE [LARGE SCALE GENOMIC DNA]</scope>
    <source>
        <strain evidence="4 5">KCTC 42399</strain>
    </source>
</reference>
<feature type="coiled-coil region" evidence="1">
    <location>
        <begin position="160"/>
        <end position="253"/>
    </location>
</feature>
<sequence length="303" mass="35093">MDEPNYTQAAFLHPWNLIFLTVGLSVAVGLGIATGLPVWLLIGFVLASELVVLGTVPRNERFQRVVRADHRAERLKPPTKEEKYKALTRRQQRRYARLRTLCTEIESNYASLNSASQQLVQRTIRKLDNILDSYLDLLHQRNRHREAIDSATENSIQKSISSLEDRLDDMSDRVRTVKERRLKVLKRRLARFEKAHENLDVIEAQLQTVEDVAKYIHEQSYTLQNPDEITHQLDALFQEVEEAQEHVREIENVFSDPDSYLDDMDEMDEMDWLDEDEEPLSAPDPHSSESDKSGPTRSSRTQA</sequence>
<comment type="caution">
    <text evidence="4">The sequence shown here is derived from an EMBL/GenBank/DDBJ whole genome shotgun (WGS) entry which is preliminary data.</text>
</comment>
<feature type="transmembrane region" description="Helical" evidence="3">
    <location>
        <begin position="38"/>
        <end position="57"/>
    </location>
</feature>